<keyword evidence="3" id="KW-0804">Transcription</keyword>
<evidence type="ECO:0000313" key="7">
    <source>
        <dbReference type="Proteomes" id="UP000253318"/>
    </source>
</evidence>
<accession>A0A368SYG2</accession>
<dbReference type="GO" id="GO:0000976">
    <property type="term" value="F:transcription cis-regulatory region binding"/>
    <property type="evidence" value="ECO:0007669"/>
    <property type="project" value="TreeGrafter"/>
</dbReference>
<dbReference type="InterPro" id="IPR036271">
    <property type="entry name" value="Tet_transcr_reg_TetR-rel_C_sf"/>
</dbReference>
<protein>
    <submittedName>
        <fullName evidence="6">TetR/AcrR family transcriptional regulator</fullName>
    </submittedName>
</protein>
<dbReference type="AlphaFoldDB" id="A0A368SYG2"/>
<dbReference type="PRINTS" id="PR00455">
    <property type="entry name" value="HTHTETR"/>
</dbReference>
<evidence type="ECO:0000313" key="6">
    <source>
        <dbReference type="EMBL" id="RCV49285.1"/>
    </source>
</evidence>
<keyword evidence="1" id="KW-0805">Transcription regulation</keyword>
<dbReference type="OrthoDB" id="3172830at2"/>
<dbReference type="Proteomes" id="UP000253318">
    <property type="component" value="Unassembled WGS sequence"/>
</dbReference>
<dbReference type="EMBL" id="QEIN01000337">
    <property type="protein sequence ID" value="RCV49285.1"/>
    <property type="molecule type" value="Genomic_DNA"/>
</dbReference>
<dbReference type="RefSeq" id="WP_114400788.1">
    <property type="nucleotide sequence ID" value="NZ_QEIM01000297.1"/>
</dbReference>
<keyword evidence="7" id="KW-1185">Reference proteome</keyword>
<evidence type="ECO:0000256" key="3">
    <source>
        <dbReference type="ARBA" id="ARBA00023163"/>
    </source>
</evidence>
<feature type="domain" description="HTH tetR-type" evidence="5">
    <location>
        <begin position="7"/>
        <end position="67"/>
    </location>
</feature>
<dbReference type="SUPFAM" id="SSF46689">
    <property type="entry name" value="Homeodomain-like"/>
    <property type="match status" value="1"/>
</dbReference>
<dbReference type="PANTHER" id="PTHR30055:SF234">
    <property type="entry name" value="HTH-TYPE TRANSCRIPTIONAL REGULATOR BETI"/>
    <property type="match status" value="1"/>
</dbReference>
<dbReference type="PROSITE" id="PS50977">
    <property type="entry name" value="HTH_TETR_2"/>
    <property type="match status" value="1"/>
</dbReference>
<dbReference type="InterPro" id="IPR009057">
    <property type="entry name" value="Homeodomain-like_sf"/>
</dbReference>
<dbReference type="InterPro" id="IPR050109">
    <property type="entry name" value="HTH-type_TetR-like_transc_reg"/>
</dbReference>
<dbReference type="PANTHER" id="PTHR30055">
    <property type="entry name" value="HTH-TYPE TRANSCRIPTIONAL REGULATOR RUTR"/>
    <property type="match status" value="1"/>
</dbReference>
<dbReference type="Gene3D" id="1.10.357.10">
    <property type="entry name" value="Tetracycline Repressor, domain 2"/>
    <property type="match status" value="1"/>
</dbReference>
<evidence type="ECO:0000256" key="2">
    <source>
        <dbReference type="ARBA" id="ARBA00023125"/>
    </source>
</evidence>
<dbReference type="FunFam" id="1.10.10.60:FF:000141">
    <property type="entry name" value="TetR family transcriptional regulator"/>
    <property type="match status" value="1"/>
</dbReference>
<comment type="caution">
    <text evidence="6">The sequence shown here is derived from an EMBL/GenBank/DDBJ whole genome shotgun (WGS) entry which is preliminary data.</text>
</comment>
<reference evidence="6 7" key="1">
    <citation type="submission" date="2018-04" db="EMBL/GenBank/DDBJ databases">
        <title>Novel actinobacteria from marine sediment.</title>
        <authorList>
            <person name="Ng Z.Y."/>
            <person name="Tan G.Y.A."/>
        </authorList>
    </citation>
    <scope>NUCLEOTIDE SEQUENCE [LARGE SCALE GENOMIC DNA]</scope>
    <source>
        <strain evidence="6 7">TPS81</strain>
    </source>
</reference>
<keyword evidence="2 4" id="KW-0238">DNA-binding</keyword>
<feature type="DNA-binding region" description="H-T-H motif" evidence="4">
    <location>
        <begin position="30"/>
        <end position="49"/>
    </location>
</feature>
<sequence>MPRPTIPDRRNAVLDRARDLFLEKGYDRTTMAEIARRAGVGKGAVYLEFPSKEALLDALLVRSTRSLTREVRALVAAHGGPVPVSAAWRFGVEALLHDEFMLACYLAEADVLGGYLRRKGPRRYGPRLDWLVDFITESQQAGVVRADLDPRAAATVMSVFAVGLASTAPVMGPLSRDRLRESVDLFADLVAAGWETSAPDGREAARQAHARLLDRLDSAIGRPE</sequence>
<gene>
    <name evidence="6" type="ORF">DEF24_25385</name>
</gene>
<evidence type="ECO:0000259" key="5">
    <source>
        <dbReference type="PROSITE" id="PS50977"/>
    </source>
</evidence>
<dbReference type="GO" id="GO:0045892">
    <property type="term" value="P:negative regulation of DNA-templated transcription"/>
    <property type="evidence" value="ECO:0007669"/>
    <property type="project" value="UniProtKB-ARBA"/>
</dbReference>
<dbReference type="SUPFAM" id="SSF48498">
    <property type="entry name" value="Tetracyclin repressor-like, C-terminal domain"/>
    <property type="match status" value="1"/>
</dbReference>
<evidence type="ECO:0000256" key="4">
    <source>
        <dbReference type="PROSITE-ProRule" id="PRU00335"/>
    </source>
</evidence>
<evidence type="ECO:0000256" key="1">
    <source>
        <dbReference type="ARBA" id="ARBA00023015"/>
    </source>
</evidence>
<organism evidence="6 7">
    <name type="scientific">Marinitenerispora sediminis</name>
    <dbReference type="NCBI Taxonomy" id="1931232"/>
    <lineage>
        <taxon>Bacteria</taxon>
        <taxon>Bacillati</taxon>
        <taxon>Actinomycetota</taxon>
        <taxon>Actinomycetes</taxon>
        <taxon>Streptosporangiales</taxon>
        <taxon>Nocardiopsidaceae</taxon>
        <taxon>Marinitenerispora</taxon>
    </lineage>
</organism>
<dbReference type="Pfam" id="PF00440">
    <property type="entry name" value="TetR_N"/>
    <property type="match status" value="1"/>
</dbReference>
<name>A0A368SYG2_9ACTN</name>
<dbReference type="InterPro" id="IPR001647">
    <property type="entry name" value="HTH_TetR"/>
</dbReference>
<dbReference type="GO" id="GO:0003700">
    <property type="term" value="F:DNA-binding transcription factor activity"/>
    <property type="evidence" value="ECO:0007669"/>
    <property type="project" value="TreeGrafter"/>
</dbReference>
<proteinExistence type="predicted"/>